<keyword evidence="2" id="KW-0472">Membrane</keyword>
<dbReference type="KEGG" id="bmy:BM_BM230"/>
<reference evidence="4" key="1">
    <citation type="journal article" date="2007" name="Science">
        <title>Draft genome of the filarial nematode parasite Brugia malayi.</title>
        <authorList>
            <person name="Ghedin E."/>
            <person name="Wang S."/>
            <person name="Spiro D."/>
            <person name="Caler E."/>
            <person name="Zhao Q."/>
            <person name="Crabtree J."/>
            <person name="Allen J.E."/>
            <person name="Delcher A.L."/>
            <person name="Guiliano D.B."/>
            <person name="Miranda-Saavedra D."/>
            <person name="Angiuoli S.V."/>
            <person name="Creasy T."/>
            <person name="Amedeo P."/>
            <person name="Haas B."/>
            <person name="El-Sayed N.M."/>
            <person name="Wortman J.R."/>
            <person name="Feldblyum T."/>
            <person name="Tallon L."/>
            <person name="Schatz M."/>
            <person name="Shumway M."/>
            <person name="Koo H."/>
            <person name="Salzberg S.L."/>
            <person name="Schobel S."/>
            <person name="Pertea M."/>
            <person name="Pop M."/>
            <person name="White O."/>
            <person name="Barton G.J."/>
            <person name="Carlow C.K."/>
            <person name="Crawford M.J."/>
            <person name="Daub J."/>
            <person name="Dimmic M.W."/>
            <person name="Estes C.F."/>
            <person name="Foster J.M."/>
            <person name="Ganatra M."/>
            <person name="Gregory W.F."/>
            <person name="Johnson N.M."/>
            <person name="Jin J."/>
            <person name="Komuniecki R."/>
            <person name="Korf I."/>
            <person name="Kumar S."/>
            <person name="Laney S."/>
            <person name="Li B.W."/>
            <person name="Li W."/>
            <person name="Lindblom T.H."/>
            <person name="Lustigman S."/>
            <person name="Ma D."/>
            <person name="Maina C.V."/>
            <person name="Martin D.M."/>
            <person name="McCarter J.P."/>
            <person name="McReynolds L."/>
            <person name="Mitreva M."/>
            <person name="Nutman T.B."/>
            <person name="Parkinson J."/>
            <person name="Peregrin-Alvarez J.M."/>
            <person name="Poole C."/>
            <person name="Ren Q."/>
            <person name="Saunders L."/>
            <person name="Sluder A.E."/>
            <person name="Smith K."/>
            <person name="Stanke M."/>
            <person name="Unnasch T.R."/>
            <person name="Ware J."/>
            <person name="Wei A.D."/>
            <person name="Weil G."/>
            <person name="Williams D.J."/>
            <person name="Zhang Y."/>
            <person name="Williams S.A."/>
            <person name="Fraser-Liggett C."/>
            <person name="Slatko B."/>
            <person name="Blaxter M.L."/>
            <person name="Scott A.L."/>
        </authorList>
    </citation>
    <scope>NUCLEOTIDE SEQUENCE</scope>
    <source>
        <strain evidence="4">FR3</strain>
    </source>
</reference>
<evidence type="ECO:0000256" key="1">
    <source>
        <dbReference type="SAM" id="MobiDB-lite"/>
    </source>
</evidence>
<name>A0A4E9FRQ4_BRUMA</name>
<organism evidence="3">
    <name type="scientific">Brugia malayi</name>
    <name type="common">Filarial nematode worm</name>
    <dbReference type="NCBI Taxonomy" id="6279"/>
    <lineage>
        <taxon>Eukaryota</taxon>
        <taxon>Metazoa</taxon>
        <taxon>Ecdysozoa</taxon>
        <taxon>Nematoda</taxon>
        <taxon>Chromadorea</taxon>
        <taxon>Rhabditida</taxon>
        <taxon>Spirurina</taxon>
        <taxon>Spiruromorpha</taxon>
        <taxon>Filarioidea</taxon>
        <taxon>Onchocercidae</taxon>
        <taxon>Brugia</taxon>
    </lineage>
</organism>
<reference evidence="5" key="3">
    <citation type="submission" date="2022-04" db="UniProtKB">
        <authorList>
            <consortium name="WormBaseParasite"/>
        </authorList>
    </citation>
    <scope>IDENTIFICATION</scope>
</reference>
<proteinExistence type="predicted"/>
<feature type="compositionally biased region" description="Low complexity" evidence="1">
    <location>
        <begin position="33"/>
        <end position="51"/>
    </location>
</feature>
<evidence type="ECO:0008006" key="6">
    <source>
        <dbReference type="Google" id="ProtNLM"/>
    </source>
</evidence>
<dbReference type="WBParaSite" id="Bm230.1">
    <property type="protein sequence ID" value="Bm230.1"/>
    <property type="gene ID" value="WBGene00220491"/>
</dbReference>
<evidence type="ECO:0000313" key="4">
    <source>
        <dbReference type="Proteomes" id="UP000006672"/>
    </source>
</evidence>
<sequence length="331" mass="36856">MNIITSSPSLSLSPLILSSLVSSPLSLSLPLSSSSSLSSSSLTSTSSPSSSQSINHQTITNQCGKRHIILDYKHPEYVISFPAASTSDNTDYKHSKGSNLVSEEKQNEQFQLPYPLHLYINNDISMSHCQWLITTDSYHSIGAEIEVDNESNYFLNITNENGLRKNCTAKLCTIKSDTSAILVQFRTTNTDNIQSISRFSAKFVILPLSSDQSGAAIVAFWVLLITLIAVLIAFAVIIYLYCMKKKLLFSHFLTILRSKGRKNGRESKERKITLPNGTLITLAYRPGQHGCNVTSAQSQFNSFERMPTIVEETENDIELQISNRELNDPYR</sequence>
<gene>
    <name evidence="3" type="primary">Bm230</name>
    <name evidence="3" type="ORF">BM_BM230</name>
</gene>
<evidence type="ECO:0000313" key="5">
    <source>
        <dbReference type="WBParaSite" id="Bm230.1"/>
    </source>
</evidence>
<feature type="region of interest" description="Disordered" evidence="1">
    <location>
        <begin position="33"/>
        <end position="57"/>
    </location>
</feature>
<keyword evidence="4" id="KW-1185">Reference proteome</keyword>
<dbReference type="EMBL" id="CAAKNF010000195">
    <property type="protein sequence ID" value="VIO99417.1"/>
    <property type="molecule type" value="Genomic_DNA"/>
</dbReference>
<dbReference type="Proteomes" id="UP000006672">
    <property type="component" value="Unassembled WGS sequence"/>
</dbReference>
<reference evidence="3" key="2">
    <citation type="submission" date="2019-04" db="EMBL/GenBank/DDBJ databases">
        <authorList>
            <person name="Howe K."/>
            <person name="Paulini M."/>
            <person name="Williams G."/>
        </authorList>
    </citation>
    <scope>NUCLEOTIDE SEQUENCE [LARGE SCALE GENOMIC DNA]</scope>
    <source>
        <strain evidence="3">FR3</strain>
    </source>
</reference>
<evidence type="ECO:0000256" key="2">
    <source>
        <dbReference type="SAM" id="Phobius"/>
    </source>
</evidence>
<dbReference type="RefSeq" id="XP_042938424.1">
    <property type="nucleotide sequence ID" value="XM_043082490.1"/>
</dbReference>
<keyword evidence="2" id="KW-1133">Transmembrane helix</keyword>
<evidence type="ECO:0000313" key="3">
    <source>
        <dbReference type="EMBL" id="VIO99417.1"/>
    </source>
</evidence>
<protein>
    <recommendedName>
        <fullName evidence="6">CUB domain-containing protein</fullName>
    </recommendedName>
</protein>
<dbReference type="CTD" id="6096873"/>
<dbReference type="OrthoDB" id="5869270at2759"/>
<dbReference type="AlphaFoldDB" id="A0A4E9FRQ4"/>
<accession>A0A4E9FRQ4</accession>
<feature type="transmembrane region" description="Helical" evidence="2">
    <location>
        <begin position="218"/>
        <end position="242"/>
    </location>
</feature>
<accession>A0A8L7SY50</accession>
<keyword evidence="2" id="KW-0812">Transmembrane</keyword>
<dbReference type="GeneID" id="6096873"/>